<dbReference type="PANTHER" id="PTHR11481:SF64">
    <property type="entry name" value="FC RECEPTOR-LIKE PROTEIN 4"/>
    <property type="match status" value="1"/>
</dbReference>
<dbReference type="InterPro" id="IPR013783">
    <property type="entry name" value="Ig-like_fold"/>
</dbReference>
<feature type="region of interest" description="Disordered" evidence="3">
    <location>
        <begin position="275"/>
        <end position="309"/>
    </location>
</feature>
<dbReference type="SMART" id="SM00409">
    <property type="entry name" value="IG"/>
    <property type="match status" value="2"/>
</dbReference>
<keyword evidence="1 5" id="KW-0732">Signal</keyword>
<dbReference type="GO" id="GO:0009897">
    <property type="term" value="C:external side of plasma membrane"/>
    <property type="evidence" value="ECO:0007669"/>
    <property type="project" value="TreeGrafter"/>
</dbReference>
<protein>
    <recommendedName>
        <fullName evidence="6">Immunoglobulin domain-containing protein</fullName>
    </recommendedName>
</protein>
<proteinExistence type="predicted"/>
<evidence type="ECO:0000256" key="1">
    <source>
        <dbReference type="ARBA" id="ARBA00022729"/>
    </source>
</evidence>
<feature type="signal peptide" evidence="5">
    <location>
        <begin position="1"/>
        <end position="24"/>
    </location>
</feature>
<dbReference type="Gene3D" id="2.60.40.10">
    <property type="entry name" value="Immunoglobulins"/>
    <property type="match status" value="2"/>
</dbReference>
<keyword evidence="2" id="KW-1015">Disulfide bond</keyword>
<dbReference type="GO" id="GO:0007166">
    <property type="term" value="P:cell surface receptor signaling pathway"/>
    <property type="evidence" value="ECO:0007669"/>
    <property type="project" value="TreeGrafter"/>
</dbReference>
<dbReference type="InterPro" id="IPR003599">
    <property type="entry name" value="Ig_sub"/>
</dbReference>
<dbReference type="OrthoDB" id="6151406at2759"/>
<feature type="region of interest" description="Disordered" evidence="3">
    <location>
        <begin position="330"/>
        <end position="362"/>
    </location>
</feature>
<keyword evidence="8" id="KW-1185">Reference proteome</keyword>
<dbReference type="SUPFAM" id="SSF48726">
    <property type="entry name" value="Immunoglobulin"/>
    <property type="match status" value="1"/>
</dbReference>
<dbReference type="GO" id="GO:0006955">
    <property type="term" value="P:immune response"/>
    <property type="evidence" value="ECO:0007669"/>
    <property type="project" value="TreeGrafter"/>
</dbReference>
<feature type="domain" description="Immunoglobulin" evidence="6">
    <location>
        <begin position="121"/>
        <end position="194"/>
    </location>
</feature>
<feature type="chain" id="PRO_5030990739" description="Immunoglobulin domain-containing protein" evidence="5">
    <location>
        <begin position="25"/>
        <end position="362"/>
    </location>
</feature>
<evidence type="ECO:0000259" key="6">
    <source>
        <dbReference type="SMART" id="SM00409"/>
    </source>
</evidence>
<reference evidence="7" key="3">
    <citation type="submission" date="2025-09" db="UniProtKB">
        <authorList>
            <consortium name="Ensembl"/>
        </authorList>
    </citation>
    <scope>IDENTIFICATION</scope>
</reference>
<sequence length="362" mass="39988">MEVTALCFRLVMLGLISLREQVHNSYTQNRAFLRITPNRLQHFELDSISFDCIGLVGLTHLKAVSNTKEFNPACDSKKTTSSCTIDRVYSGDSGEYWCESEGERSDGVNITITAGPVILDGPALPVMQGMNVILRCRSKNQSTNLGIFYKNDVPLYSTPVEEMEIINVSKSDEGFYKCHIFSIGTSPASWLSVRENIISITSHPPNEDQLFDDSNSKSPYVRILLWVAVTMPSVFLSLLLVGYLYFKNCKVDGEDGANEPDGVTYAVVVTEQKKQTDTADADDNSSLCLETNQGTNPQTENGEKPLSPVVYADGASRQPVYAAVTITSKRESAIRSSSLNPNQLANKNPDLEEQEKTNFPVQ</sequence>
<feature type="compositionally biased region" description="Polar residues" evidence="3">
    <location>
        <begin position="334"/>
        <end position="346"/>
    </location>
</feature>
<evidence type="ECO:0000256" key="4">
    <source>
        <dbReference type="SAM" id="Phobius"/>
    </source>
</evidence>
<evidence type="ECO:0000256" key="5">
    <source>
        <dbReference type="SAM" id="SignalP"/>
    </source>
</evidence>
<feature type="transmembrane region" description="Helical" evidence="4">
    <location>
        <begin position="223"/>
        <end position="246"/>
    </location>
</feature>
<gene>
    <name evidence="7" type="primary">IFNGR1</name>
</gene>
<evidence type="ECO:0000256" key="2">
    <source>
        <dbReference type="ARBA" id="ARBA00023157"/>
    </source>
</evidence>
<dbReference type="PANTHER" id="PTHR11481">
    <property type="entry name" value="IMMUNOGLOBULIN FC RECEPTOR"/>
    <property type="match status" value="1"/>
</dbReference>
<organism evidence="7 8">
    <name type="scientific">Anabas testudineus</name>
    <name type="common">Climbing perch</name>
    <name type="synonym">Anthias testudineus</name>
    <dbReference type="NCBI Taxonomy" id="64144"/>
    <lineage>
        <taxon>Eukaryota</taxon>
        <taxon>Metazoa</taxon>
        <taxon>Chordata</taxon>
        <taxon>Craniata</taxon>
        <taxon>Vertebrata</taxon>
        <taxon>Euteleostomi</taxon>
        <taxon>Actinopterygii</taxon>
        <taxon>Neopterygii</taxon>
        <taxon>Teleostei</taxon>
        <taxon>Neoteleostei</taxon>
        <taxon>Acanthomorphata</taxon>
        <taxon>Anabantaria</taxon>
        <taxon>Anabantiformes</taxon>
        <taxon>Anabantoidei</taxon>
        <taxon>Anabantidae</taxon>
        <taxon>Anabas</taxon>
    </lineage>
</organism>
<feature type="domain" description="Immunoglobulin" evidence="6">
    <location>
        <begin position="37"/>
        <end position="113"/>
    </location>
</feature>
<evidence type="ECO:0000313" key="8">
    <source>
        <dbReference type="Proteomes" id="UP000265040"/>
    </source>
</evidence>
<keyword evidence="4" id="KW-1133">Transmembrane helix</keyword>
<name>A0A7N6AX40_ANATE</name>
<dbReference type="GO" id="GO:0004888">
    <property type="term" value="F:transmembrane signaling receptor activity"/>
    <property type="evidence" value="ECO:0007669"/>
    <property type="project" value="TreeGrafter"/>
</dbReference>
<dbReference type="GeneTree" id="ENSGT00990000204886"/>
<reference evidence="7" key="2">
    <citation type="submission" date="2025-08" db="UniProtKB">
        <authorList>
            <consortium name="Ensembl"/>
        </authorList>
    </citation>
    <scope>IDENTIFICATION</scope>
</reference>
<dbReference type="Ensembl" id="ENSATET00000051547.2">
    <property type="protein sequence ID" value="ENSATEP00000055286.1"/>
    <property type="gene ID" value="ENSATEG00000027568.2"/>
</dbReference>
<evidence type="ECO:0000256" key="3">
    <source>
        <dbReference type="SAM" id="MobiDB-lite"/>
    </source>
</evidence>
<keyword evidence="4" id="KW-0472">Membrane</keyword>
<reference evidence="7" key="1">
    <citation type="submission" date="2021-04" db="EMBL/GenBank/DDBJ databases">
        <authorList>
            <consortium name="Wellcome Sanger Institute Data Sharing"/>
        </authorList>
    </citation>
    <scope>NUCLEOTIDE SEQUENCE [LARGE SCALE GENOMIC DNA]</scope>
</reference>
<accession>A0A7N6AX40</accession>
<dbReference type="Proteomes" id="UP000265040">
    <property type="component" value="Chromosome 18"/>
</dbReference>
<keyword evidence="4" id="KW-0812">Transmembrane</keyword>
<dbReference type="AlphaFoldDB" id="A0A7N6AX40"/>
<feature type="compositionally biased region" description="Polar residues" evidence="3">
    <location>
        <begin position="284"/>
        <end position="300"/>
    </location>
</feature>
<evidence type="ECO:0000313" key="7">
    <source>
        <dbReference type="Ensembl" id="ENSATEP00000055286.1"/>
    </source>
</evidence>
<dbReference type="InterPro" id="IPR036179">
    <property type="entry name" value="Ig-like_dom_sf"/>
</dbReference>
<dbReference type="InterPro" id="IPR050488">
    <property type="entry name" value="Ig_Fc_receptor"/>
</dbReference>